<evidence type="ECO:0000256" key="5">
    <source>
        <dbReference type="ARBA" id="ARBA00022989"/>
    </source>
</evidence>
<accession>A0A532V1D6</accession>
<keyword evidence="5" id="KW-1133">Transmembrane helix</keyword>
<dbReference type="GO" id="GO:0016020">
    <property type="term" value="C:membrane"/>
    <property type="evidence" value="ECO:0007669"/>
    <property type="project" value="InterPro"/>
</dbReference>
<keyword evidence="6" id="KW-0333">Golgi apparatus</keyword>
<organism evidence="9 10">
    <name type="scientific">candidate division LCP-89 bacterium B3_LCP</name>
    <dbReference type="NCBI Taxonomy" id="2012998"/>
    <lineage>
        <taxon>Bacteria</taxon>
        <taxon>Pseudomonadati</taxon>
        <taxon>Bacteria division LCP-89</taxon>
    </lineage>
</organism>
<keyword evidence="8" id="KW-0325">Glycoprotein</keyword>
<dbReference type="PANTHER" id="PTHR14647:SF87">
    <property type="entry name" value="PUTATIVE-RELATED"/>
    <property type="match status" value="1"/>
</dbReference>
<keyword evidence="4" id="KW-0735">Signal-anchor</keyword>
<reference evidence="9 10" key="1">
    <citation type="submission" date="2017-06" db="EMBL/GenBank/DDBJ databases">
        <title>Novel microbial phyla capable of carbon fixation and sulfur reduction in deep-sea sediments.</title>
        <authorList>
            <person name="Huang J."/>
            <person name="Baker B."/>
            <person name="Wang Y."/>
        </authorList>
    </citation>
    <scope>NUCLEOTIDE SEQUENCE [LARGE SCALE GENOMIC DNA]</scope>
    <source>
        <strain evidence="9">B3_LCP</strain>
    </source>
</reference>
<dbReference type="Pfam" id="PF06990">
    <property type="entry name" value="Gal-3-0_sulfotr"/>
    <property type="match status" value="1"/>
</dbReference>
<evidence type="ECO:0000256" key="7">
    <source>
        <dbReference type="ARBA" id="ARBA00023136"/>
    </source>
</evidence>
<evidence type="ECO:0000256" key="8">
    <source>
        <dbReference type="ARBA" id="ARBA00023180"/>
    </source>
</evidence>
<evidence type="ECO:0000313" key="9">
    <source>
        <dbReference type="EMBL" id="TKJ40777.1"/>
    </source>
</evidence>
<comment type="caution">
    <text evidence="9">The sequence shown here is derived from an EMBL/GenBank/DDBJ whole genome shotgun (WGS) entry which is preliminary data.</text>
</comment>
<keyword evidence="3" id="KW-0812">Transmembrane</keyword>
<gene>
    <name evidence="9" type="ORF">CEE37_07370</name>
</gene>
<proteinExistence type="predicted"/>
<evidence type="ECO:0000313" key="10">
    <source>
        <dbReference type="Proteomes" id="UP000319619"/>
    </source>
</evidence>
<dbReference type="SUPFAM" id="SSF52540">
    <property type="entry name" value="P-loop containing nucleoside triphosphate hydrolases"/>
    <property type="match status" value="1"/>
</dbReference>
<dbReference type="Gene3D" id="3.40.50.300">
    <property type="entry name" value="P-loop containing nucleotide triphosphate hydrolases"/>
    <property type="match status" value="1"/>
</dbReference>
<dbReference type="InterPro" id="IPR009729">
    <property type="entry name" value="Gal-3-0_sulfotransfrase"/>
</dbReference>
<evidence type="ECO:0000256" key="6">
    <source>
        <dbReference type="ARBA" id="ARBA00023034"/>
    </source>
</evidence>
<keyword evidence="7" id="KW-0472">Membrane</keyword>
<dbReference type="GO" id="GO:0001733">
    <property type="term" value="F:galactosylceramide sulfotransferase activity"/>
    <property type="evidence" value="ECO:0007669"/>
    <property type="project" value="InterPro"/>
</dbReference>
<keyword evidence="2" id="KW-0808">Transferase</keyword>
<comment type="subcellular location">
    <subcellularLocation>
        <location evidence="1">Golgi apparatus membrane</location>
        <topology evidence="1">Single-pass type II membrane protein</topology>
    </subcellularLocation>
</comment>
<sequence>MPAFSANDDHENRLIFLHIMKTAGTTLERILKRQYGDLGAIRFYPKKLEDNLREFNELSSAEQNKVNVIMGHFRFGLHRELTGDYKYITLMRNPVDRIMSEYYYILTHPEHELHEPMTSQYKNIADFVRSGMYHLLDNTHTKYLSGMDDLGYGEYSSEAVEIARENLQKHFSFVGITEEFDESLIFLKRMYNWSTPYYIRENVTNNRPKTESLTPEERAVIEEYARMDIELYEHIRSEFEERLSQQDGTFRNEVEAFKLLNGQCVKYFEMAIRVPGDLYLAQYQHVLGVFNNLLKDQHLNEAKTVLSYAIAQFPDAGELIAIAEMLKEHIDNKNRLSKLQRTERLDVDSAMLENVLDEPR</sequence>
<evidence type="ECO:0000256" key="1">
    <source>
        <dbReference type="ARBA" id="ARBA00004323"/>
    </source>
</evidence>
<dbReference type="PANTHER" id="PTHR14647">
    <property type="entry name" value="GALACTOSE-3-O-SULFOTRANSFERASE"/>
    <property type="match status" value="1"/>
</dbReference>
<evidence type="ECO:0000256" key="3">
    <source>
        <dbReference type="ARBA" id="ARBA00022692"/>
    </source>
</evidence>
<dbReference type="InterPro" id="IPR027417">
    <property type="entry name" value="P-loop_NTPase"/>
</dbReference>
<evidence type="ECO:0000256" key="2">
    <source>
        <dbReference type="ARBA" id="ARBA00022679"/>
    </source>
</evidence>
<protein>
    <recommendedName>
        <fullName evidence="11">Sulfotransferase domain-containing protein</fullName>
    </recommendedName>
</protein>
<dbReference type="Proteomes" id="UP000319619">
    <property type="component" value="Unassembled WGS sequence"/>
</dbReference>
<name>A0A532V1D6_UNCL8</name>
<dbReference type="GO" id="GO:0009247">
    <property type="term" value="P:glycolipid biosynthetic process"/>
    <property type="evidence" value="ECO:0007669"/>
    <property type="project" value="InterPro"/>
</dbReference>
<dbReference type="EMBL" id="NJBN01000004">
    <property type="protein sequence ID" value="TKJ40777.1"/>
    <property type="molecule type" value="Genomic_DNA"/>
</dbReference>
<dbReference type="AlphaFoldDB" id="A0A532V1D6"/>
<evidence type="ECO:0008006" key="11">
    <source>
        <dbReference type="Google" id="ProtNLM"/>
    </source>
</evidence>
<evidence type="ECO:0000256" key="4">
    <source>
        <dbReference type="ARBA" id="ARBA00022968"/>
    </source>
</evidence>